<dbReference type="STRING" id="1472378.AU381_02670"/>
<gene>
    <name evidence="1" type="ORF">AU381_02670</name>
</gene>
<reference evidence="1 2" key="1">
    <citation type="journal article" date="2016" name="Int. J. Syst. Evol. Microbiol.">
        <title>Ensifer glycinis sp. nov., an novel rhizobial species associated with Glycine spp.</title>
        <authorList>
            <person name="Yan H."/>
            <person name="Yan J."/>
            <person name="Sui X.H."/>
            <person name="Wang E.T."/>
            <person name="Chen W.X."/>
            <person name="Zhang X.X."/>
            <person name="Chen W.F."/>
        </authorList>
    </citation>
    <scope>NUCLEOTIDE SEQUENCE [LARGE SCALE GENOMIC DNA]</scope>
    <source>
        <strain evidence="1 2">CCBAU 23380</strain>
    </source>
</reference>
<protein>
    <recommendedName>
        <fullName evidence="3">Lipoprotein</fullName>
    </recommendedName>
</protein>
<dbReference type="AlphaFoldDB" id="A0A178Y282"/>
<proteinExistence type="predicted"/>
<comment type="caution">
    <text evidence="1">The sequence shown here is derived from an EMBL/GenBank/DDBJ whole genome shotgun (WGS) entry which is preliminary data.</text>
</comment>
<name>A0A178Y282_9HYPH</name>
<evidence type="ECO:0000313" key="1">
    <source>
        <dbReference type="EMBL" id="OAP41567.1"/>
    </source>
</evidence>
<sequence length="182" mass="18654">MSGNVSRHLLAMSILLVVAGCNKTQDGGSIEAGGNANAPTPAVIQAACPPVTLRDGTASYRTYAKGGKDDPTKVVYQASLADTTRQCVQSADSLTVTVVAQGRVVAGPAGGPGKLTMPIRVAATDGEKTLYSELTQYPVEVPPGSTNTQFVFTKADVTLPAGAGSDAKIFIGFDEGPQKAKQ</sequence>
<organism evidence="1 2">
    <name type="scientific">Sinorhizobium glycinis</name>
    <dbReference type="NCBI Taxonomy" id="1472378"/>
    <lineage>
        <taxon>Bacteria</taxon>
        <taxon>Pseudomonadati</taxon>
        <taxon>Pseudomonadota</taxon>
        <taxon>Alphaproteobacteria</taxon>
        <taxon>Hyphomicrobiales</taxon>
        <taxon>Rhizobiaceae</taxon>
        <taxon>Sinorhizobium/Ensifer group</taxon>
        <taxon>Sinorhizobium</taxon>
    </lineage>
</organism>
<dbReference type="RefSeq" id="WP_064241849.1">
    <property type="nucleotide sequence ID" value="NZ_LPUX01000053.1"/>
</dbReference>
<dbReference type="OrthoDB" id="8446614at2"/>
<accession>A0A178Y282</accession>
<keyword evidence="2" id="KW-1185">Reference proteome</keyword>
<evidence type="ECO:0008006" key="3">
    <source>
        <dbReference type="Google" id="ProtNLM"/>
    </source>
</evidence>
<dbReference type="Proteomes" id="UP000094025">
    <property type="component" value="Unassembled WGS sequence"/>
</dbReference>
<dbReference type="EMBL" id="LPUX01000053">
    <property type="protein sequence ID" value="OAP41567.1"/>
    <property type="molecule type" value="Genomic_DNA"/>
</dbReference>
<dbReference type="PROSITE" id="PS51257">
    <property type="entry name" value="PROKAR_LIPOPROTEIN"/>
    <property type="match status" value="1"/>
</dbReference>
<evidence type="ECO:0000313" key="2">
    <source>
        <dbReference type="Proteomes" id="UP000094025"/>
    </source>
</evidence>